<dbReference type="EMBL" id="CAJMXA010004115">
    <property type="protein sequence ID" value="CAE6534909.1"/>
    <property type="molecule type" value="Genomic_DNA"/>
</dbReference>
<name>A0A8H3HR30_9AGAM</name>
<feature type="repeat" description="WD" evidence="3">
    <location>
        <begin position="175"/>
        <end position="209"/>
    </location>
</feature>
<feature type="repeat" description="WD" evidence="3">
    <location>
        <begin position="132"/>
        <end position="173"/>
    </location>
</feature>
<feature type="repeat" description="WD" evidence="3">
    <location>
        <begin position="89"/>
        <end position="130"/>
    </location>
</feature>
<dbReference type="PANTHER" id="PTHR22847">
    <property type="entry name" value="WD40 REPEAT PROTEIN"/>
    <property type="match status" value="1"/>
</dbReference>
<dbReference type="GO" id="GO:0005524">
    <property type="term" value="F:ATP binding"/>
    <property type="evidence" value="ECO:0007669"/>
    <property type="project" value="InterPro"/>
</dbReference>
<protein>
    <recommendedName>
        <fullName evidence="4">Protein kinase domain-containing protein</fullName>
    </recommendedName>
</protein>
<dbReference type="InterPro" id="IPR000719">
    <property type="entry name" value="Prot_kinase_dom"/>
</dbReference>
<dbReference type="SMART" id="SM00320">
    <property type="entry name" value="WD40"/>
    <property type="match status" value="7"/>
</dbReference>
<dbReference type="CDD" id="cd00200">
    <property type="entry name" value="WD40"/>
    <property type="match status" value="1"/>
</dbReference>
<dbReference type="PROSITE" id="PS00108">
    <property type="entry name" value="PROTEIN_KINASE_ST"/>
    <property type="match status" value="1"/>
</dbReference>
<feature type="repeat" description="WD" evidence="3">
    <location>
        <begin position="261"/>
        <end position="302"/>
    </location>
</feature>
<feature type="repeat" description="WD" evidence="3">
    <location>
        <begin position="304"/>
        <end position="338"/>
    </location>
</feature>
<sequence>MPGISPPAVYRPHLDTMLMLGRYLHGLYNSRFHPEDFQSRRPLVVHNGHRDVVMSVAFSPDGKSVVSGSHDRTIRIWDAHSASSIYDPLSGHNDAVRSVTYSPLGNLIASGSDDSTIRLWAANTGKQVGGPLRGHDRPIHSVAFSPGANLIASGSSDGTVRLWDVHSRAPVFRPFRGHTSWIFSVAFSFDGTCIAAGSQDKTISVWDVDRQIIVVEPLTGHTDTVRSVSFSPEGPQIISGSYDKTLRLWDAQTGEMIGSPYEGHTGCITSVAFSPNGTYVASGSDDHTVRVWDIRTGRQVDEPFRKHTYPVHSVAYSPCGRHIASGSGDYTVMIWSLSGSISDVDADSYFESEDDTEQLALDKEIERIGQHLSIHDMFDLLSRHGSTDLSSEMDPEQGTAVLVSGGGFGDIWKGQRHDGTRVAIKAWRESVIDKCDYKSLKRATREIHYWSKMKHENVHQLMGLILFKRQSLGMVSEWMDNGNLHEYLRKSPGANRYQLSLDVASGLAYIHSHKMVHGDIKALNVLVSSGGVAKLTDFGLSTMSESSIAFSATTTSQAGSIRWAAPELLLEQSSKSRKSDIYALGMTILEIFTGTIPYPQIRWDFQVMKMVEKGVLPIRPADQLVDDERDNQVWDLIVKCWYGKPSARPSARTVVESLASISTMTG</sequence>
<evidence type="ECO:0000256" key="3">
    <source>
        <dbReference type="PROSITE-ProRule" id="PRU00221"/>
    </source>
</evidence>
<evidence type="ECO:0000259" key="4">
    <source>
        <dbReference type="PROSITE" id="PS50011"/>
    </source>
</evidence>
<dbReference type="PROSITE" id="PS50082">
    <property type="entry name" value="WD_REPEATS_2"/>
    <property type="match status" value="7"/>
</dbReference>
<gene>
    <name evidence="5" type="ORF">RDB_LOCUS176174</name>
</gene>
<dbReference type="AlphaFoldDB" id="A0A8H3HR30"/>
<dbReference type="PROSITE" id="PS00678">
    <property type="entry name" value="WD_REPEATS_1"/>
    <property type="match status" value="4"/>
</dbReference>
<feature type="domain" description="Protein kinase" evidence="4">
    <location>
        <begin position="397"/>
        <end position="661"/>
    </location>
</feature>
<dbReference type="PRINTS" id="PR00109">
    <property type="entry name" value="TYRKINASE"/>
</dbReference>
<dbReference type="PRINTS" id="PR00320">
    <property type="entry name" value="GPROTEINBRPT"/>
</dbReference>
<dbReference type="InterPro" id="IPR015943">
    <property type="entry name" value="WD40/YVTN_repeat-like_dom_sf"/>
</dbReference>
<dbReference type="InterPro" id="IPR001245">
    <property type="entry name" value="Ser-Thr/Tyr_kinase_cat_dom"/>
</dbReference>
<dbReference type="InterPro" id="IPR020472">
    <property type="entry name" value="WD40_PAC1"/>
</dbReference>
<feature type="repeat" description="WD" evidence="3">
    <location>
        <begin position="46"/>
        <end position="87"/>
    </location>
</feature>
<proteinExistence type="predicted"/>
<keyword evidence="2" id="KW-0677">Repeat</keyword>
<dbReference type="PANTHER" id="PTHR22847:SF637">
    <property type="entry name" value="WD REPEAT DOMAIN 5B"/>
    <property type="match status" value="1"/>
</dbReference>
<keyword evidence="1 3" id="KW-0853">WD repeat</keyword>
<dbReference type="SMART" id="SM00220">
    <property type="entry name" value="S_TKc"/>
    <property type="match status" value="1"/>
</dbReference>
<evidence type="ECO:0000313" key="6">
    <source>
        <dbReference type="Proteomes" id="UP000663853"/>
    </source>
</evidence>
<dbReference type="Gene3D" id="1.10.510.10">
    <property type="entry name" value="Transferase(Phosphotransferase) domain 1"/>
    <property type="match status" value="1"/>
</dbReference>
<dbReference type="Gene3D" id="2.130.10.10">
    <property type="entry name" value="YVTN repeat-like/Quinoprotein amine dehydrogenase"/>
    <property type="match status" value="3"/>
</dbReference>
<dbReference type="Proteomes" id="UP000663853">
    <property type="component" value="Unassembled WGS sequence"/>
</dbReference>
<dbReference type="GO" id="GO:0004672">
    <property type="term" value="F:protein kinase activity"/>
    <property type="evidence" value="ECO:0007669"/>
    <property type="project" value="InterPro"/>
</dbReference>
<accession>A0A8H3HR30</accession>
<dbReference type="PROSITE" id="PS50294">
    <property type="entry name" value="WD_REPEATS_REGION"/>
    <property type="match status" value="7"/>
</dbReference>
<evidence type="ECO:0000256" key="2">
    <source>
        <dbReference type="ARBA" id="ARBA00022737"/>
    </source>
</evidence>
<dbReference type="InterPro" id="IPR036322">
    <property type="entry name" value="WD40_repeat_dom_sf"/>
</dbReference>
<dbReference type="InterPro" id="IPR008271">
    <property type="entry name" value="Ser/Thr_kinase_AS"/>
</dbReference>
<dbReference type="SUPFAM" id="SSF56112">
    <property type="entry name" value="Protein kinase-like (PK-like)"/>
    <property type="match status" value="1"/>
</dbReference>
<evidence type="ECO:0000256" key="1">
    <source>
        <dbReference type="ARBA" id="ARBA00022574"/>
    </source>
</evidence>
<comment type="caution">
    <text evidence="5">The sequence shown here is derived from an EMBL/GenBank/DDBJ whole genome shotgun (WGS) entry which is preliminary data.</text>
</comment>
<dbReference type="Pfam" id="PF00400">
    <property type="entry name" value="WD40"/>
    <property type="match status" value="7"/>
</dbReference>
<dbReference type="GO" id="GO:1990234">
    <property type="term" value="C:transferase complex"/>
    <property type="evidence" value="ECO:0007669"/>
    <property type="project" value="UniProtKB-ARBA"/>
</dbReference>
<dbReference type="InterPro" id="IPR019775">
    <property type="entry name" value="WD40_repeat_CS"/>
</dbReference>
<dbReference type="InterPro" id="IPR011009">
    <property type="entry name" value="Kinase-like_dom_sf"/>
</dbReference>
<dbReference type="InterPro" id="IPR001680">
    <property type="entry name" value="WD40_rpt"/>
</dbReference>
<dbReference type="PROSITE" id="PS50011">
    <property type="entry name" value="PROTEIN_KINASE_DOM"/>
    <property type="match status" value="1"/>
</dbReference>
<reference evidence="5" key="1">
    <citation type="submission" date="2021-01" db="EMBL/GenBank/DDBJ databases">
        <authorList>
            <person name="Kaushik A."/>
        </authorList>
    </citation>
    <scope>NUCLEOTIDE SEQUENCE</scope>
    <source>
        <strain evidence="5">AG6-10EEA</strain>
    </source>
</reference>
<dbReference type="Pfam" id="PF07714">
    <property type="entry name" value="PK_Tyr_Ser-Thr"/>
    <property type="match status" value="1"/>
</dbReference>
<organism evidence="5 6">
    <name type="scientific">Rhizoctonia solani</name>
    <dbReference type="NCBI Taxonomy" id="456999"/>
    <lineage>
        <taxon>Eukaryota</taxon>
        <taxon>Fungi</taxon>
        <taxon>Dikarya</taxon>
        <taxon>Basidiomycota</taxon>
        <taxon>Agaricomycotina</taxon>
        <taxon>Agaricomycetes</taxon>
        <taxon>Cantharellales</taxon>
        <taxon>Ceratobasidiaceae</taxon>
        <taxon>Rhizoctonia</taxon>
    </lineage>
</organism>
<evidence type="ECO:0000313" key="5">
    <source>
        <dbReference type="EMBL" id="CAE6534909.1"/>
    </source>
</evidence>
<dbReference type="SUPFAM" id="SSF50978">
    <property type="entry name" value="WD40 repeat-like"/>
    <property type="match status" value="1"/>
</dbReference>
<feature type="repeat" description="WD" evidence="3">
    <location>
        <begin position="218"/>
        <end position="259"/>
    </location>
</feature>